<evidence type="ECO:0008006" key="12">
    <source>
        <dbReference type="Google" id="ProtNLM"/>
    </source>
</evidence>
<keyword evidence="11" id="KW-1185">Reference proteome</keyword>
<evidence type="ECO:0000256" key="4">
    <source>
        <dbReference type="ARBA" id="ARBA00023136"/>
    </source>
</evidence>
<evidence type="ECO:0000256" key="6">
    <source>
        <dbReference type="ARBA" id="ARBA00023180"/>
    </source>
</evidence>
<comment type="subcellular location">
    <subcellularLocation>
        <location evidence="1">Membrane</location>
    </subcellularLocation>
</comment>
<evidence type="ECO:0000256" key="1">
    <source>
        <dbReference type="ARBA" id="ARBA00004370"/>
    </source>
</evidence>
<dbReference type="EMBL" id="VCGU01000009">
    <property type="protein sequence ID" value="TRY69961.1"/>
    <property type="molecule type" value="Genomic_DNA"/>
</dbReference>
<dbReference type="InterPro" id="IPR036179">
    <property type="entry name" value="Ig-like_dom_sf"/>
</dbReference>
<keyword evidence="3" id="KW-0677">Repeat</keyword>
<dbReference type="Gene3D" id="2.60.40.10">
    <property type="entry name" value="Immunoglobulins"/>
    <property type="match status" value="1"/>
</dbReference>
<evidence type="ECO:0000256" key="5">
    <source>
        <dbReference type="ARBA" id="ARBA00023157"/>
    </source>
</evidence>
<feature type="region of interest" description="Disordered" evidence="7">
    <location>
        <begin position="284"/>
        <end position="318"/>
    </location>
</feature>
<keyword evidence="6" id="KW-0325">Glycoprotein</keyword>
<evidence type="ECO:0000256" key="7">
    <source>
        <dbReference type="SAM" id="MobiDB-lite"/>
    </source>
</evidence>
<dbReference type="GO" id="GO:0016020">
    <property type="term" value="C:membrane"/>
    <property type="evidence" value="ECO:0007669"/>
    <property type="project" value="UniProtKB-SubCell"/>
</dbReference>
<dbReference type="GO" id="GO:0007156">
    <property type="term" value="P:homophilic cell adhesion via plasma membrane adhesion molecules"/>
    <property type="evidence" value="ECO:0007669"/>
    <property type="project" value="TreeGrafter"/>
</dbReference>
<name>A0A553NX02_TIGCA</name>
<dbReference type="PANTHER" id="PTHR23277:SF108">
    <property type="entry name" value="FASCICLIN-3"/>
    <property type="match status" value="1"/>
</dbReference>
<dbReference type="GO" id="GO:0005912">
    <property type="term" value="C:adherens junction"/>
    <property type="evidence" value="ECO:0007669"/>
    <property type="project" value="TreeGrafter"/>
</dbReference>
<evidence type="ECO:0000313" key="10">
    <source>
        <dbReference type="EMBL" id="TRY69961.1"/>
    </source>
</evidence>
<keyword evidence="4 8" id="KW-0472">Membrane</keyword>
<dbReference type="AlphaFoldDB" id="A0A553NX02"/>
<protein>
    <recommendedName>
        <fullName evidence="12">Ig-like domain-containing protein</fullName>
    </recommendedName>
</protein>
<evidence type="ECO:0000256" key="3">
    <source>
        <dbReference type="ARBA" id="ARBA00022737"/>
    </source>
</evidence>
<accession>A0A553NX02</accession>
<gene>
    <name evidence="10" type="ORF">TCAL_04886</name>
</gene>
<dbReference type="GO" id="GO:0007157">
    <property type="term" value="P:heterophilic cell-cell adhesion via plasma membrane cell adhesion molecules"/>
    <property type="evidence" value="ECO:0007669"/>
    <property type="project" value="TreeGrafter"/>
</dbReference>
<comment type="caution">
    <text evidence="10">The sequence shown here is derived from an EMBL/GenBank/DDBJ whole genome shotgun (WGS) entry which is preliminary data.</text>
</comment>
<dbReference type="InterPro" id="IPR051427">
    <property type="entry name" value="Nectin/Nectin-like"/>
</dbReference>
<evidence type="ECO:0000313" key="11">
    <source>
        <dbReference type="Proteomes" id="UP000318571"/>
    </source>
</evidence>
<dbReference type="PANTHER" id="PTHR23277">
    <property type="entry name" value="NECTIN-RELATED"/>
    <property type="match status" value="1"/>
</dbReference>
<reference evidence="10 11" key="1">
    <citation type="journal article" date="2018" name="Nat. Ecol. Evol.">
        <title>Genomic signatures of mitonuclear coevolution across populations of Tigriopus californicus.</title>
        <authorList>
            <person name="Barreto F.S."/>
            <person name="Watson E.T."/>
            <person name="Lima T.G."/>
            <person name="Willett C.S."/>
            <person name="Edmands S."/>
            <person name="Li W."/>
            <person name="Burton R.S."/>
        </authorList>
    </citation>
    <scope>NUCLEOTIDE SEQUENCE [LARGE SCALE GENOMIC DNA]</scope>
    <source>
        <strain evidence="10 11">San Diego</strain>
    </source>
</reference>
<keyword evidence="2 9" id="KW-0732">Signal</keyword>
<dbReference type="SUPFAM" id="SSF48726">
    <property type="entry name" value="Immunoglobulin"/>
    <property type="match status" value="1"/>
</dbReference>
<keyword evidence="5" id="KW-1015">Disulfide bond</keyword>
<dbReference type="InterPro" id="IPR013783">
    <property type="entry name" value="Ig-like_fold"/>
</dbReference>
<keyword evidence="8" id="KW-0812">Transmembrane</keyword>
<proteinExistence type="predicted"/>
<feature type="transmembrane region" description="Helical" evidence="8">
    <location>
        <begin position="398"/>
        <end position="419"/>
    </location>
</feature>
<evidence type="ECO:0000256" key="9">
    <source>
        <dbReference type="SAM" id="SignalP"/>
    </source>
</evidence>
<dbReference type="Proteomes" id="UP000318571">
    <property type="component" value="Chromosome 9"/>
</dbReference>
<evidence type="ECO:0000256" key="8">
    <source>
        <dbReference type="SAM" id="Phobius"/>
    </source>
</evidence>
<sequence length="437" mass="47804">MFQHLWIYVSIGLLSGLHVPITGQAIQATGGGVIKEGEDLELKRPTVEKWKECTWRFYKDPNKPSTCTFNATSGEVVDPVCSSSDAAALMEYTGKSANECSITVKGVSNQINGKWTVEIDTSGNQTEIQIVVANPVESGEIVVGNQGIVRAGETSNVTCILHGGRPAPAVYLQVVGLEKSHVVSSSQTQIANETGHFESRFWVEIRPTPEDFNKTVECKSNQMDQMNKSLFQFKANSAVLNVMFGPQPMSEQKYKVIENMDIVVSFEFMANPKPTLVKWNVSQPAKDPGNEPAMREEVNDNTTSTEVPKADAEGQSVTFTPGHSDDKYVVSDIIDEGNAKYRANFTIKNVQLSEATNKYHLDVENSEGMTQYGFNLVVEPKGPGGGSNDATDESGASVWLIVVILALITLFVGGAIVIYKKKMRNNETQPLNTGRRP</sequence>
<feature type="chain" id="PRO_5021786868" description="Ig-like domain-containing protein" evidence="9">
    <location>
        <begin position="17"/>
        <end position="437"/>
    </location>
</feature>
<feature type="signal peptide" evidence="9">
    <location>
        <begin position="1"/>
        <end position="16"/>
    </location>
</feature>
<evidence type="ECO:0000256" key="2">
    <source>
        <dbReference type="ARBA" id="ARBA00022729"/>
    </source>
</evidence>
<organism evidence="10 11">
    <name type="scientific">Tigriopus californicus</name>
    <name type="common">Marine copepod</name>
    <dbReference type="NCBI Taxonomy" id="6832"/>
    <lineage>
        <taxon>Eukaryota</taxon>
        <taxon>Metazoa</taxon>
        <taxon>Ecdysozoa</taxon>
        <taxon>Arthropoda</taxon>
        <taxon>Crustacea</taxon>
        <taxon>Multicrustacea</taxon>
        <taxon>Hexanauplia</taxon>
        <taxon>Copepoda</taxon>
        <taxon>Harpacticoida</taxon>
        <taxon>Harpacticidae</taxon>
        <taxon>Tigriopus</taxon>
    </lineage>
</organism>
<keyword evidence="8" id="KW-1133">Transmembrane helix</keyword>